<accession>A0A081BWI6</accession>
<protein>
    <recommendedName>
        <fullName evidence="3">Thioredoxin-like fold domain-containing protein</fullName>
    </recommendedName>
</protein>
<dbReference type="Proteomes" id="UP000030661">
    <property type="component" value="Unassembled WGS sequence"/>
</dbReference>
<keyword evidence="2" id="KW-1185">Reference proteome</keyword>
<gene>
    <name evidence="1" type="ORF">U27_03654</name>
</gene>
<dbReference type="AlphaFoldDB" id="A0A081BWI6"/>
<sequence length="49" mass="5167">MQRDRIVFDSMSTSGVKALPIVVVNDEVISTGKVTPEPVIAALKAKLAA</sequence>
<evidence type="ECO:0000313" key="1">
    <source>
        <dbReference type="EMBL" id="GAK56691.1"/>
    </source>
</evidence>
<evidence type="ECO:0008006" key="3">
    <source>
        <dbReference type="Google" id="ProtNLM"/>
    </source>
</evidence>
<evidence type="ECO:0000313" key="2">
    <source>
        <dbReference type="Proteomes" id="UP000030661"/>
    </source>
</evidence>
<organism evidence="1">
    <name type="scientific">Vecturithrix granuli</name>
    <dbReference type="NCBI Taxonomy" id="1499967"/>
    <lineage>
        <taxon>Bacteria</taxon>
        <taxon>Candidatus Moduliflexota</taxon>
        <taxon>Candidatus Vecturitrichia</taxon>
        <taxon>Candidatus Vecturitrichales</taxon>
        <taxon>Candidatus Vecturitrichaceae</taxon>
        <taxon>Candidatus Vecturithrix</taxon>
    </lineage>
</organism>
<dbReference type="EMBL" id="DF820465">
    <property type="protein sequence ID" value="GAK56691.1"/>
    <property type="molecule type" value="Genomic_DNA"/>
</dbReference>
<proteinExistence type="predicted"/>
<name>A0A081BWI6_VECG1</name>
<dbReference type="HOGENOM" id="CLU_3132685_0_0_0"/>
<reference evidence="1" key="1">
    <citation type="journal article" date="2015" name="PeerJ">
        <title>First genomic representation of candidate bacterial phylum KSB3 points to enhanced environmental sensing as a trigger of wastewater bulking.</title>
        <authorList>
            <person name="Sekiguchi Y."/>
            <person name="Ohashi A."/>
            <person name="Parks D.H."/>
            <person name="Yamauchi T."/>
            <person name="Tyson G.W."/>
            <person name="Hugenholtz P."/>
        </authorList>
    </citation>
    <scope>NUCLEOTIDE SEQUENCE [LARGE SCALE GENOMIC DNA]</scope>
</reference>
<dbReference type="STRING" id="1499967.U27_03654"/>